<name>A0ACB9EI21_ARCLA</name>
<accession>A0ACB9EI21</accession>
<dbReference type="Proteomes" id="UP001055879">
    <property type="component" value="Linkage Group LG02"/>
</dbReference>
<gene>
    <name evidence="1" type="ORF">L6452_06264</name>
</gene>
<organism evidence="1 2">
    <name type="scientific">Arctium lappa</name>
    <name type="common">Greater burdock</name>
    <name type="synonym">Lappa major</name>
    <dbReference type="NCBI Taxonomy" id="4217"/>
    <lineage>
        <taxon>Eukaryota</taxon>
        <taxon>Viridiplantae</taxon>
        <taxon>Streptophyta</taxon>
        <taxon>Embryophyta</taxon>
        <taxon>Tracheophyta</taxon>
        <taxon>Spermatophyta</taxon>
        <taxon>Magnoliopsida</taxon>
        <taxon>eudicotyledons</taxon>
        <taxon>Gunneridae</taxon>
        <taxon>Pentapetalae</taxon>
        <taxon>asterids</taxon>
        <taxon>campanulids</taxon>
        <taxon>Asterales</taxon>
        <taxon>Asteraceae</taxon>
        <taxon>Carduoideae</taxon>
        <taxon>Cardueae</taxon>
        <taxon>Arctiinae</taxon>
        <taxon>Arctium</taxon>
    </lineage>
</organism>
<reference evidence="2" key="1">
    <citation type="journal article" date="2022" name="Mol. Ecol. Resour.">
        <title>The genomes of chicory, endive, great burdock and yacon provide insights into Asteraceae palaeo-polyploidization history and plant inulin production.</title>
        <authorList>
            <person name="Fan W."/>
            <person name="Wang S."/>
            <person name="Wang H."/>
            <person name="Wang A."/>
            <person name="Jiang F."/>
            <person name="Liu H."/>
            <person name="Zhao H."/>
            <person name="Xu D."/>
            <person name="Zhang Y."/>
        </authorList>
    </citation>
    <scope>NUCLEOTIDE SEQUENCE [LARGE SCALE GENOMIC DNA]</scope>
    <source>
        <strain evidence="2">cv. Niubang</strain>
    </source>
</reference>
<sequence>MMMICLMKLIFLNSEECSDECVEKFDFNAKLPDQPKFVVNSEELPSVFEVGESSTKVDDIVPISAYYAEDMRYKRFEGKHECRPKKGEESAKSFSVSECYRTSNSCSDVVDQFSSIKQKLVLPCKIYTIKQLIQLSHSTIQCSTCGRNDFVDRHYSDDDF</sequence>
<evidence type="ECO:0000313" key="2">
    <source>
        <dbReference type="Proteomes" id="UP001055879"/>
    </source>
</evidence>
<reference evidence="1 2" key="2">
    <citation type="journal article" date="2022" name="Mol. Ecol. Resour.">
        <title>The genomes of chicory, endive, great burdock and yacon provide insights into Asteraceae paleo-polyploidization history and plant inulin production.</title>
        <authorList>
            <person name="Fan W."/>
            <person name="Wang S."/>
            <person name="Wang H."/>
            <person name="Wang A."/>
            <person name="Jiang F."/>
            <person name="Liu H."/>
            <person name="Zhao H."/>
            <person name="Xu D."/>
            <person name="Zhang Y."/>
        </authorList>
    </citation>
    <scope>NUCLEOTIDE SEQUENCE [LARGE SCALE GENOMIC DNA]</scope>
    <source>
        <strain evidence="2">cv. Niubang</strain>
    </source>
</reference>
<proteinExistence type="predicted"/>
<dbReference type="EMBL" id="CM042048">
    <property type="protein sequence ID" value="KAI3758693.1"/>
    <property type="molecule type" value="Genomic_DNA"/>
</dbReference>
<comment type="caution">
    <text evidence="1">The sequence shown here is derived from an EMBL/GenBank/DDBJ whole genome shotgun (WGS) entry which is preliminary data.</text>
</comment>
<protein>
    <submittedName>
        <fullName evidence="1">Uncharacterized protein</fullName>
    </submittedName>
</protein>
<keyword evidence="2" id="KW-1185">Reference proteome</keyword>
<evidence type="ECO:0000313" key="1">
    <source>
        <dbReference type="EMBL" id="KAI3758693.1"/>
    </source>
</evidence>